<accession>A0AAV5U9I0</accession>
<keyword evidence="1" id="KW-0812">Transmembrane</keyword>
<keyword evidence="1" id="KW-1133">Transmembrane helix</keyword>
<dbReference type="AlphaFoldDB" id="A0AAV5U9I0"/>
<dbReference type="Proteomes" id="UP001432027">
    <property type="component" value="Unassembled WGS sequence"/>
</dbReference>
<name>A0AAV5U9I0_9BILA</name>
<keyword evidence="1" id="KW-0472">Membrane</keyword>
<protein>
    <submittedName>
        <fullName evidence="2">Uncharacterized protein</fullName>
    </submittedName>
</protein>
<dbReference type="EMBL" id="BTSX01000006">
    <property type="protein sequence ID" value="GMT03057.1"/>
    <property type="molecule type" value="Genomic_DNA"/>
</dbReference>
<reference evidence="2" key="1">
    <citation type="submission" date="2023-10" db="EMBL/GenBank/DDBJ databases">
        <title>Genome assembly of Pristionchus species.</title>
        <authorList>
            <person name="Yoshida K."/>
            <person name="Sommer R.J."/>
        </authorList>
    </citation>
    <scope>NUCLEOTIDE SEQUENCE</scope>
    <source>
        <strain evidence="2">RS0144</strain>
    </source>
</reference>
<evidence type="ECO:0000313" key="3">
    <source>
        <dbReference type="Proteomes" id="UP001432027"/>
    </source>
</evidence>
<feature type="transmembrane region" description="Helical" evidence="1">
    <location>
        <begin position="6"/>
        <end position="27"/>
    </location>
</feature>
<evidence type="ECO:0000256" key="1">
    <source>
        <dbReference type="SAM" id="Phobius"/>
    </source>
</evidence>
<evidence type="ECO:0000313" key="2">
    <source>
        <dbReference type="EMBL" id="GMT03057.1"/>
    </source>
</evidence>
<sequence length="67" mass="8052">IKRWRMPWWCSLICYGIVIVAALLLMLSRSIRWHEVPFEARHRHNHQPGDPAAKQTTFYDRATIMFE</sequence>
<organism evidence="2 3">
    <name type="scientific">Pristionchus entomophagus</name>
    <dbReference type="NCBI Taxonomy" id="358040"/>
    <lineage>
        <taxon>Eukaryota</taxon>
        <taxon>Metazoa</taxon>
        <taxon>Ecdysozoa</taxon>
        <taxon>Nematoda</taxon>
        <taxon>Chromadorea</taxon>
        <taxon>Rhabditida</taxon>
        <taxon>Rhabditina</taxon>
        <taxon>Diplogasteromorpha</taxon>
        <taxon>Diplogasteroidea</taxon>
        <taxon>Neodiplogasteridae</taxon>
        <taxon>Pristionchus</taxon>
    </lineage>
</organism>
<feature type="non-terminal residue" evidence="2">
    <location>
        <position position="1"/>
    </location>
</feature>
<keyword evidence="3" id="KW-1185">Reference proteome</keyword>
<gene>
    <name evidence="2" type="ORF">PENTCL1PPCAC_25231</name>
</gene>
<proteinExistence type="predicted"/>
<comment type="caution">
    <text evidence="2">The sequence shown here is derived from an EMBL/GenBank/DDBJ whole genome shotgun (WGS) entry which is preliminary data.</text>
</comment>